<evidence type="ECO:0000313" key="3">
    <source>
        <dbReference type="Proteomes" id="UP000325313"/>
    </source>
</evidence>
<accession>A0A5B0QUU6</accession>
<name>A0A5B0QUU6_PUCGR</name>
<dbReference type="Pfam" id="PF14303">
    <property type="entry name" value="NAM-associated"/>
    <property type="match status" value="1"/>
</dbReference>
<protein>
    <recommendedName>
        <fullName evidence="1">No apical meristem-associated C-terminal domain-containing protein</fullName>
    </recommendedName>
</protein>
<organism evidence="2 3">
    <name type="scientific">Puccinia graminis f. sp. tritici</name>
    <dbReference type="NCBI Taxonomy" id="56615"/>
    <lineage>
        <taxon>Eukaryota</taxon>
        <taxon>Fungi</taxon>
        <taxon>Dikarya</taxon>
        <taxon>Basidiomycota</taxon>
        <taxon>Pucciniomycotina</taxon>
        <taxon>Pucciniomycetes</taxon>
        <taxon>Pucciniales</taxon>
        <taxon>Pucciniaceae</taxon>
        <taxon>Puccinia</taxon>
    </lineage>
</organism>
<dbReference type="AlphaFoldDB" id="A0A5B0QUU6"/>
<feature type="domain" description="No apical meristem-associated C-terminal" evidence="1">
    <location>
        <begin position="2"/>
        <end position="65"/>
    </location>
</feature>
<reference evidence="2 3" key="1">
    <citation type="submission" date="2019-05" db="EMBL/GenBank/DDBJ databases">
        <title>Emergence of the Ug99 lineage of the wheat stem rust pathogen through somatic hybridization.</title>
        <authorList>
            <person name="Li F."/>
            <person name="Upadhyaya N.M."/>
            <person name="Sperschneider J."/>
            <person name="Matny O."/>
            <person name="Nguyen-Phuc H."/>
            <person name="Mago R."/>
            <person name="Raley C."/>
            <person name="Miller M.E."/>
            <person name="Silverstein K.A.T."/>
            <person name="Henningsen E."/>
            <person name="Hirsch C.D."/>
            <person name="Visser B."/>
            <person name="Pretorius Z.A."/>
            <person name="Steffenson B.J."/>
            <person name="Schwessinger B."/>
            <person name="Dodds P.N."/>
            <person name="Figueroa M."/>
        </authorList>
    </citation>
    <scope>NUCLEOTIDE SEQUENCE [LARGE SCALE GENOMIC DNA]</scope>
    <source>
        <strain evidence="2 3">Ug99</strain>
    </source>
</reference>
<evidence type="ECO:0000313" key="2">
    <source>
        <dbReference type="EMBL" id="KAA1116940.1"/>
    </source>
</evidence>
<dbReference type="EMBL" id="VDEP01000270">
    <property type="protein sequence ID" value="KAA1116940.1"/>
    <property type="molecule type" value="Genomic_DNA"/>
</dbReference>
<sequence>MIARAHESVANESKRQNDIFDLEARSLDRIAETGERNAQVFIMNKELANLDDDSKEYFRLKKKEILDDLRRNSSS</sequence>
<dbReference type="InterPro" id="IPR029466">
    <property type="entry name" value="NAM-associated_C"/>
</dbReference>
<comment type="caution">
    <text evidence="2">The sequence shown here is derived from an EMBL/GenBank/DDBJ whole genome shotgun (WGS) entry which is preliminary data.</text>
</comment>
<dbReference type="Proteomes" id="UP000325313">
    <property type="component" value="Unassembled WGS sequence"/>
</dbReference>
<gene>
    <name evidence="2" type="ORF">PGTUg99_031552</name>
</gene>
<evidence type="ECO:0000259" key="1">
    <source>
        <dbReference type="Pfam" id="PF14303"/>
    </source>
</evidence>
<proteinExistence type="predicted"/>